<accession>A0A5N6LUK6</accession>
<dbReference type="Proteomes" id="UP000326396">
    <property type="component" value="Linkage Group LG8"/>
</dbReference>
<dbReference type="EMBL" id="SZYD01000018">
    <property type="protein sequence ID" value="KAD2805247.1"/>
    <property type="molecule type" value="Genomic_DNA"/>
</dbReference>
<evidence type="ECO:0000313" key="2">
    <source>
        <dbReference type="Proteomes" id="UP000326396"/>
    </source>
</evidence>
<name>A0A5N6LUK6_9ASTR</name>
<proteinExistence type="predicted"/>
<keyword evidence="2" id="KW-1185">Reference proteome</keyword>
<sequence>MNTAVTVAYENYVINDVRNDERGRKPCSKRSPGLREIEKRRKISKYWSNGLVAVRGGGLEGPPRYAMLVKYLRFSRKASRYAKPKLASRRGTRRVRRWRNLILLSDLHAETIIIIFSNSFKPEA</sequence>
<comment type="caution">
    <text evidence="1">The sequence shown here is derived from an EMBL/GenBank/DDBJ whole genome shotgun (WGS) entry which is preliminary data.</text>
</comment>
<organism evidence="1 2">
    <name type="scientific">Mikania micrantha</name>
    <name type="common">bitter vine</name>
    <dbReference type="NCBI Taxonomy" id="192012"/>
    <lineage>
        <taxon>Eukaryota</taxon>
        <taxon>Viridiplantae</taxon>
        <taxon>Streptophyta</taxon>
        <taxon>Embryophyta</taxon>
        <taxon>Tracheophyta</taxon>
        <taxon>Spermatophyta</taxon>
        <taxon>Magnoliopsida</taxon>
        <taxon>eudicotyledons</taxon>
        <taxon>Gunneridae</taxon>
        <taxon>Pentapetalae</taxon>
        <taxon>asterids</taxon>
        <taxon>campanulids</taxon>
        <taxon>Asterales</taxon>
        <taxon>Asteraceae</taxon>
        <taxon>Asteroideae</taxon>
        <taxon>Heliantheae alliance</taxon>
        <taxon>Eupatorieae</taxon>
        <taxon>Mikania</taxon>
    </lineage>
</organism>
<gene>
    <name evidence="1" type="ORF">E3N88_38624</name>
</gene>
<reference evidence="1 2" key="1">
    <citation type="submission" date="2019-05" db="EMBL/GenBank/DDBJ databases">
        <title>Mikania micrantha, genome provides insights into the molecular mechanism of rapid growth.</title>
        <authorList>
            <person name="Liu B."/>
        </authorList>
    </citation>
    <scope>NUCLEOTIDE SEQUENCE [LARGE SCALE GENOMIC DNA]</scope>
    <source>
        <strain evidence="1">NLD-2019</strain>
        <tissue evidence="1">Leaf</tissue>
    </source>
</reference>
<protein>
    <submittedName>
        <fullName evidence="1">Uncharacterized protein</fullName>
    </submittedName>
</protein>
<evidence type="ECO:0000313" key="1">
    <source>
        <dbReference type="EMBL" id="KAD2805247.1"/>
    </source>
</evidence>
<dbReference type="AlphaFoldDB" id="A0A5N6LUK6"/>